<evidence type="ECO:0000259" key="4">
    <source>
        <dbReference type="Pfam" id="PF12157"/>
    </source>
</evidence>
<feature type="region of interest" description="Disordered" evidence="3">
    <location>
        <begin position="484"/>
        <end position="540"/>
    </location>
</feature>
<feature type="compositionally biased region" description="Basic and acidic residues" evidence="3">
    <location>
        <begin position="181"/>
        <end position="200"/>
    </location>
</feature>
<organism evidence="5 6">
    <name type="scientific">Saccoglossus kowalevskii</name>
    <name type="common">Acorn worm</name>
    <dbReference type="NCBI Taxonomy" id="10224"/>
    <lineage>
        <taxon>Eukaryota</taxon>
        <taxon>Metazoa</taxon>
        <taxon>Hemichordata</taxon>
        <taxon>Enteropneusta</taxon>
        <taxon>Harrimaniidae</taxon>
        <taxon>Saccoglossus</taxon>
    </lineage>
</organism>
<evidence type="ECO:0000256" key="3">
    <source>
        <dbReference type="SAM" id="MobiDB-lite"/>
    </source>
</evidence>
<sequence length="963" mass="110288">MDGTGRAAASPNESKRHLSQLGRFEGLGSLVDEIAGDAEDEEVNENSGSDISPHEAIDYSDIMEVADEESCNDRNYRDAMNDMQAPSKDSDSDDDYDAEEDGANQSKNDTKLMPPPSITPPFRSQLSDTRLDVPGEEDCDNAGQSVEPSEEVYNNAGKTAVSYKDNYDNNEQSVKTETINSEDKEQKDENSVTKMETMKEEPALTVTQLFPEFRPGKVLRFSKLFGLGKPSSLPHIWRGSKRKRRKKKPVAEDDQNSADVQKTYMYGIEIKPKIMPTIEDCLVDDEVLHGTPMEVKPEQMALDKDKEKECKPKVAEWRYGPAQYWYDLLGVDPTAQELDYGFKLKSENENTEEKDATKPTDENSDKSDEDLEDKENQTFKAPDECFQMVTQMHWEDDVVWNGEESKNRIMNSIAMTRAGWIPTSANRTAHLYNLHMDQHQQQQKHEKKKDTWFSIFPVENEELVYGRWEDKIIWDAQNMERIPSPPMLQLDPNDENLVLGIPDDKDPNQESSTQVKEKKEPRRSKILLEKSGVTKPEPQTYNEIEQNDSFNLSNDEYYNPKDTRESSLRSAMAGLLQHSTPALELRQPFFPTHYGPIKLRSFHRPSIKRYSHGPMASPGFHPVYPLLRQIKKKAKEREQERLASGGGEMFFMRTPEDLTGSDGDLILAEYSEEYPPHIMNVGMATKIKNYYKRKPGIDSKPPDYKYGETVYAHSSPFLGSLQPGQSLQAFENNLFRSPIYRHRLPLTDFLIIKTRQGYYIREIEDIYTVGQLCPLMEVPGPNSKKANNHIRDFLQVFIYRLFWKSKDKPRRIKMEDIKRAFPTHSESSIRKRLKLCADFKRTGMDSNWWVLKPDFRLPTEEEIRAMVSPEQCCAYASMLAAEQRLKDAGYGEKSFLAPDDDNEDNDVRIDDEVRAAPWNTTRAFISAMKGKCLLAITDPTADPTGSGEGFSYIKIPNKPQQQK</sequence>
<reference evidence="6" key="1">
    <citation type="submission" date="2025-08" db="UniProtKB">
        <authorList>
            <consortium name="RefSeq"/>
        </authorList>
    </citation>
    <scope>IDENTIFICATION</scope>
    <source>
        <tissue evidence="6">Testes</tissue>
    </source>
</reference>
<feature type="compositionally biased region" description="Acidic residues" evidence="3">
    <location>
        <begin position="91"/>
        <end position="102"/>
    </location>
</feature>
<evidence type="ECO:0000313" key="5">
    <source>
        <dbReference type="Proteomes" id="UP000694865"/>
    </source>
</evidence>
<dbReference type="PANTHER" id="PTHR13900">
    <property type="entry name" value="TRANSCRIPTION INITIATION FACTOR TFIID"/>
    <property type="match status" value="1"/>
</dbReference>
<evidence type="ECO:0000256" key="2">
    <source>
        <dbReference type="ARBA" id="ARBA00023242"/>
    </source>
</evidence>
<feature type="domain" description="Transcription initiation factor TFIID subunit 1 histone acetyltransferase" evidence="4">
    <location>
        <begin position="550"/>
        <end position="962"/>
    </location>
</feature>
<dbReference type="PANTHER" id="PTHR13900:SF0">
    <property type="entry name" value="TRANSCRIPTION INITIATION FACTOR TFIID SUBUNIT 1"/>
    <property type="match status" value="1"/>
</dbReference>
<feature type="compositionally biased region" description="Basic residues" evidence="3">
    <location>
        <begin position="238"/>
        <end position="248"/>
    </location>
</feature>
<feature type="compositionally biased region" description="Basic and acidic residues" evidence="3">
    <location>
        <begin position="344"/>
        <end position="366"/>
    </location>
</feature>
<feature type="region of interest" description="Disordered" evidence="3">
    <location>
        <begin position="1"/>
        <end position="200"/>
    </location>
</feature>
<comment type="subcellular location">
    <subcellularLocation>
        <location evidence="1">Nucleus</location>
    </subcellularLocation>
</comment>
<dbReference type="Proteomes" id="UP000694865">
    <property type="component" value="Unplaced"/>
</dbReference>
<dbReference type="Pfam" id="PF12157">
    <property type="entry name" value="DUF3591"/>
    <property type="match status" value="1"/>
</dbReference>
<feature type="compositionally biased region" description="Basic and acidic residues" evidence="3">
    <location>
        <begin position="71"/>
        <end position="80"/>
    </location>
</feature>
<evidence type="ECO:0000256" key="1">
    <source>
        <dbReference type="ARBA" id="ARBA00004123"/>
    </source>
</evidence>
<evidence type="ECO:0000313" key="6">
    <source>
        <dbReference type="RefSeq" id="XP_006813099.1"/>
    </source>
</evidence>
<dbReference type="InterPro" id="IPR022591">
    <property type="entry name" value="TAF1_HAT_dom"/>
</dbReference>
<dbReference type="RefSeq" id="XP_006813099.1">
    <property type="nucleotide sequence ID" value="XM_006813036.1"/>
</dbReference>
<keyword evidence="5" id="KW-1185">Reference proteome</keyword>
<name>A0ABM0LZA8_SACKO</name>
<accession>A0ABM0LZA8</accession>
<feature type="region of interest" description="Disordered" evidence="3">
    <location>
        <begin position="344"/>
        <end position="381"/>
    </location>
</feature>
<feature type="compositionally biased region" description="Acidic residues" evidence="3">
    <location>
        <begin position="34"/>
        <end position="44"/>
    </location>
</feature>
<dbReference type="GeneID" id="102803674"/>
<proteinExistence type="predicted"/>
<gene>
    <name evidence="6" type="primary">LOC102803674</name>
</gene>
<feature type="region of interest" description="Disordered" evidence="3">
    <location>
        <begin position="236"/>
        <end position="256"/>
    </location>
</feature>
<protein>
    <submittedName>
        <fullName evidence="6">Transcription initiation factor TFIID subunit 1-like</fullName>
    </submittedName>
</protein>
<dbReference type="InterPro" id="IPR040240">
    <property type="entry name" value="TAF1"/>
</dbReference>
<feature type="non-terminal residue" evidence="6">
    <location>
        <position position="963"/>
    </location>
</feature>
<feature type="compositionally biased region" description="Polar residues" evidence="3">
    <location>
        <begin position="169"/>
        <end position="179"/>
    </location>
</feature>
<keyword evidence="2" id="KW-0539">Nucleus</keyword>